<feature type="domain" description="Peptidase M56" evidence="2">
    <location>
        <begin position="166"/>
        <end position="266"/>
    </location>
</feature>
<feature type="transmembrane region" description="Helical" evidence="1">
    <location>
        <begin position="37"/>
        <end position="54"/>
    </location>
</feature>
<dbReference type="Proteomes" id="UP001204579">
    <property type="component" value="Unassembled WGS sequence"/>
</dbReference>
<dbReference type="AlphaFoldDB" id="A0AAW5N695"/>
<gene>
    <name evidence="3" type="ORF">NW209_00035</name>
</gene>
<comment type="caution">
    <text evidence="3">The sequence shown here is derived from an EMBL/GenBank/DDBJ whole genome shotgun (WGS) entry which is preliminary data.</text>
</comment>
<dbReference type="EMBL" id="JANRHJ010000001">
    <property type="protein sequence ID" value="MCR8872424.1"/>
    <property type="molecule type" value="Genomic_DNA"/>
</dbReference>
<dbReference type="InterPro" id="IPR008756">
    <property type="entry name" value="Peptidase_M56"/>
</dbReference>
<keyword evidence="1" id="KW-1133">Transmembrane helix</keyword>
<proteinExistence type="predicted"/>
<dbReference type="PANTHER" id="PTHR34978:SF3">
    <property type="entry name" value="SLR0241 PROTEIN"/>
    <property type="match status" value="1"/>
</dbReference>
<dbReference type="PANTHER" id="PTHR34978">
    <property type="entry name" value="POSSIBLE SENSOR-TRANSDUCER PROTEIN BLAR"/>
    <property type="match status" value="1"/>
</dbReference>
<dbReference type="Pfam" id="PF05569">
    <property type="entry name" value="Peptidase_M56"/>
    <property type="match status" value="1"/>
</dbReference>
<keyword evidence="1" id="KW-0472">Membrane</keyword>
<evidence type="ECO:0000256" key="1">
    <source>
        <dbReference type="SAM" id="Phobius"/>
    </source>
</evidence>
<reference evidence="3 4" key="1">
    <citation type="submission" date="2022-08" db="EMBL/GenBank/DDBJ databases">
        <authorList>
            <person name="Zeman M."/>
            <person name="Kubasova T."/>
        </authorList>
    </citation>
    <scope>NUCLEOTIDE SEQUENCE [LARGE SCALE GENOMIC DNA]</scope>
    <source>
        <strain evidence="3 4">ET62</strain>
    </source>
</reference>
<accession>A0AAW5N695</accession>
<evidence type="ECO:0000313" key="4">
    <source>
        <dbReference type="Proteomes" id="UP001204579"/>
    </source>
</evidence>
<keyword evidence="4" id="KW-1185">Reference proteome</keyword>
<name>A0AAW5N695_9BACT</name>
<feature type="transmembrane region" description="Helical" evidence="1">
    <location>
        <begin position="6"/>
        <end position="25"/>
    </location>
</feature>
<feature type="transmembrane region" description="Helical" evidence="1">
    <location>
        <begin position="275"/>
        <end position="294"/>
    </location>
</feature>
<organism evidence="3 4">
    <name type="scientific">Phocaeicola barnesiae</name>
    <dbReference type="NCBI Taxonomy" id="376804"/>
    <lineage>
        <taxon>Bacteria</taxon>
        <taxon>Pseudomonadati</taxon>
        <taxon>Bacteroidota</taxon>
        <taxon>Bacteroidia</taxon>
        <taxon>Bacteroidales</taxon>
        <taxon>Bacteroidaceae</taxon>
        <taxon>Phocaeicola</taxon>
    </lineage>
</organism>
<feature type="transmembrane region" description="Helical" evidence="1">
    <location>
        <begin position="101"/>
        <end position="125"/>
    </location>
</feature>
<dbReference type="InterPro" id="IPR052173">
    <property type="entry name" value="Beta-lactam_resp_regulator"/>
</dbReference>
<sequence length="554" mass="64287">MIAFFIYMLKSSFCLALLYGFYKLFFASTTRFSLNRWILTGGMLTCLLLPFISLELEHESLVQSPFMLMEEWQEEWEQPVGGISAAGTTEVSQEETGHCGWPVFLVVAYLSGCAFVLLQWIAGYIRLFRWINRHEYKVWNGLRWVLYDIPVRSFSWGRYIVINRREYEEHSPVCLHEEMHCRYGHCYDNLLIQFVLIFHWWNPLVWKLKHELNGVHEYQADEGVLNQGIDAKTYQLLLVRKAVGSRLYSMACGFTHSSLKKRISMMSKKRNSKWVRLRVLLAVPLAAGVVYTFARPEMKKTVADYSAVLEMKNQGKEIPGLMTQDAEQRRDTDNLMLDYTSSEKAYVLELYCNQRNQFLFGPKNPVAKKEPVDWETMTDKARKQLTDAFVELYSKKKEKMLPIVVRIVADRNAKMEAITDAKQKLIKAYEVVRRELSETYPQELVDECLIPRFYYASPKAYADVPAGVSDKSIPLPGYEIRFFVDNAEVGELKDFSLDELSSKIKQLCEENQSENFSVSLKIPSDASEGVVYDIKQILRKGYMLRLNLVQGLQN</sequence>
<protein>
    <submittedName>
        <fullName evidence="3">M56 family metallopeptidase</fullName>
    </submittedName>
</protein>
<keyword evidence="1" id="KW-0812">Transmembrane</keyword>
<evidence type="ECO:0000313" key="3">
    <source>
        <dbReference type="EMBL" id="MCR8872424.1"/>
    </source>
</evidence>
<evidence type="ECO:0000259" key="2">
    <source>
        <dbReference type="Pfam" id="PF05569"/>
    </source>
</evidence>
<dbReference type="CDD" id="cd07341">
    <property type="entry name" value="M56_BlaR1_MecR1_like"/>
    <property type="match status" value="1"/>
</dbReference>
<dbReference type="RefSeq" id="WP_258335085.1">
    <property type="nucleotide sequence ID" value="NZ_JANRHJ010000001.1"/>
</dbReference>